<accession>A0A1Y3ZTA2</accession>
<dbReference type="EMBL" id="QRYC01000020">
    <property type="protein sequence ID" value="RGU55196.1"/>
    <property type="molecule type" value="Genomic_DNA"/>
</dbReference>
<dbReference type="PROSITE" id="PS50994">
    <property type="entry name" value="INTEGRASE"/>
    <property type="match status" value="1"/>
</dbReference>
<evidence type="ECO:0000313" key="1">
    <source>
        <dbReference type="EMBL" id="RGU55196.1"/>
    </source>
</evidence>
<dbReference type="GO" id="GO:0003676">
    <property type="term" value="F:nucleic acid binding"/>
    <property type="evidence" value="ECO:0007669"/>
    <property type="project" value="InterPro"/>
</dbReference>
<comment type="caution">
    <text evidence="1">The sequence shown here is derived from an EMBL/GenBank/DDBJ whole genome shotgun (WGS) entry which is preliminary data.</text>
</comment>
<dbReference type="InterPro" id="IPR050900">
    <property type="entry name" value="Transposase_IS3/IS150/IS904"/>
</dbReference>
<dbReference type="Gene3D" id="3.30.420.10">
    <property type="entry name" value="Ribonuclease H-like superfamily/Ribonuclease H"/>
    <property type="match status" value="1"/>
</dbReference>
<dbReference type="InterPro" id="IPR048020">
    <property type="entry name" value="Transpos_IS3"/>
</dbReference>
<dbReference type="PANTHER" id="PTHR46889">
    <property type="entry name" value="TRANSPOSASE INSF FOR INSERTION SEQUENCE IS3B-RELATED"/>
    <property type="match status" value="1"/>
</dbReference>
<dbReference type="RefSeq" id="WP_046402883.1">
    <property type="nucleotide sequence ID" value="NZ_CABJFF010000005.1"/>
</dbReference>
<evidence type="ECO:0000313" key="2">
    <source>
        <dbReference type="Proteomes" id="UP000284243"/>
    </source>
</evidence>
<dbReference type="NCBIfam" id="NF033516">
    <property type="entry name" value="transpos_IS3"/>
    <property type="match status" value="1"/>
</dbReference>
<name>A0A1Y3ZTA2_9BACT</name>
<dbReference type="Proteomes" id="UP000284243">
    <property type="component" value="Unassembled WGS sequence"/>
</dbReference>
<dbReference type="GO" id="GO:0015074">
    <property type="term" value="P:DNA integration"/>
    <property type="evidence" value="ECO:0007669"/>
    <property type="project" value="InterPro"/>
</dbReference>
<dbReference type="Pfam" id="PF00665">
    <property type="entry name" value="rve"/>
    <property type="match status" value="1"/>
</dbReference>
<dbReference type="SUPFAM" id="SSF53098">
    <property type="entry name" value="Ribonuclease H-like"/>
    <property type="match status" value="1"/>
</dbReference>
<reference evidence="1 2" key="1">
    <citation type="submission" date="2018-08" db="EMBL/GenBank/DDBJ databases">
        <title>A genome reference for cultivated species of the human gut microbiota.</title>
        <authorList>
            <person name="Zou Y."/>
            <person name="Xue W."/>
            <person name="Luo G."/>
        </authorList>
    </citation>
    <scope>NUCLEOTIDE SEQUENCE [LARGE SCALE GENOMIC DNA]</scope>
    <source>
        <strain evidence="1 2">AF16-14</strain>
    </source>
</reference>
<protein>
    <submittedName>
        <fullName evidence="1">IS3 family transposase</fullName>
    </submittedName>
</protein>
<sequence length="278" mass="32350">MTEYLCTSLGYSKQAYYKSLRSCNDKEERERYVLSIVEELRRDLPRLGVYKLWRMLNDNGLPVGRDWLFRLLHRHDLLVKMKKYRVVTTDSRAWRHQYPNLVKGYCVERANQVWVSDITYLVTGKGVVYLSLVTDAYSRRIMGWEVYPTLDSAGPVKALYRALETGGAVSFKDLIHHSDRSGQYCSALYTGILKLHGIRVSVPQDGSPYDNAIAERVNGILKREWLNDIPLKDINDARRNIERVIDIYNKKRPHLAVCCQVPAQAYKDNRKKFARVIF</sequence>
<proteinExistence type="predicted"/>
<dbReference type="InterPro" id="IPR001584">
    <property type="entry name" value="Integrase_cat-core"/>
</dbReference>
<gene>
    <name evidence="1" type="ORF">DWW57_13390</name>
</gene>
<organism evidence="1 2">
    <name type="scientific">Odoribacter splanchnicus</name>
    <dbReference type="NCBI Taxonomy" id="28118"/>
    <lineage>
        <taxon>Bacteria</taxon>
        <taxon>Pseudomonadati</taxon>
        <taxon>Bacteroidota</taxon>
        <taxon>Bacteroidia</taxon>
        <taxon>Bacteroidales</taxon>
        <taxon>Odoribacteraceae</taxon>
        <taxon>Odoribacter</taxon>
    </lineage>
</organism>
<dbReference type="PANTHER" id="PTHR46889:SF5">
    <property type="entry name" value="INTEGRASE PROTEIN"/>
    <property type="match status" value="1"/>
</dbReference>
<dbReference type="InterPro" id="IPR036397">
    <property type="entry name" value="RNaseH_sf"/>
</dbReference>
<dbReference type="AlphaFoldDB" id="A0A1Y3ZTA2"/>
<dbReference type="InterPro" id="IPR012337">
    <property type="entry name" value="RNaseH-like_sf"/>
</dbReference>